<dbReference type="SUPFAM" id="SSF89550">
    <property type="entry name" value="PHP domain-like"/>
    <property type="match status" value="1"/>
</dbReference>
<dbReference type="PANTHER" id="PTHR42924:SF3">
    <property type="entry name" value="POLYMERASE_HISTIDINOL PHOSPHATASE N-TERMINAL DOMAIN-CONTAINING PROTEIN"/>
    <property type="match status" value="1"/>
</dbReference>
<reference evidence="2" key="1">
    <citation type="journal article" date="2020" name="mSystems">
        <title>Genome- and Community-Level Interaction Insights into Carbon Utilization and Element Cycling Functions of Hydrothermarchaeota in Hydrothermal Sediment.</title>
        <authorList>
            <person name="Zhou Z."/>
            <person name="Liu Y."/>
            <person name="Xu W."/>
            <person name="Pan J."/>
            <person name="Luo Z.H."/>
            <person name="Li M."/>
        </authorList>
    </citation>
    <scope>NUCLEOTIDE SEQUENCE [LARGE SCALE GENOMIC DNA]</scope>
    <source>
        <strain evidence="2">SpSt-604</strain>
        <strain evidence="1">SpSt-640</strain>
    </source>
</reference>
<dbReference type="AlphaFoldDB" id="A0A7C4VWH9"/>
<proteinExistence type="predicted"/>
<dbReference type="GO" id="GO:0016740">
    <property type="term" value="F:transferase activity"/>
    <property type="evidence" value="ECO:0007669"/>
    <property type="project" value="UniProtKB-KW"/>
</dbReference>
<dbReference type="EMBL" id="DTBH01000170">
    <property type="protein sequence ID" value="HGQ77900.1"/>
    <property type="molecule type" value="Genomic_DNA"/>
</dbReference>
<dbReference type="GO" id="GO:0035312">
    <property type="term" value="F:5'-3' DNA exonuclease activity"/>
    <property type="evidence" value="ECO:0007669"/>
    <property type="project" value="TreeGrafter"/>
</dbReference>
<dbReference type="Gene3D" id="3.20.20.140">
    <property type="entry name" value="Metal-dependent hydrolases"/>
    <property type="match status" value="1"/>
</dbReference>
<dbReference type="EMBL" id="DSZT01000223">
    <property type="protein sequence ID" value="HGU42645.1"/>
    <property type="molecule type" value="Genomic_DNA"/>
</dbReference>
<gene>
    <name evidence="2" type="ORF">ENT72_07015</name>
    <name evidence="1" type="ORF">ENU12_08415</name>
</gene>
<dbReference type="CDD" id="cd07432">
    <property type="entry name" value="PHP_HisPPase"/>
    <property type="match status" value="1"/>
</dbReference>
<accession>A0A7C4VWH9</accession>
<name>A0A7C4VWH9_FERPE</name>
<dbReference type="PANTHER" id="PTHR42924">
    <property type="entry name" value="EXONUCLEASE"/>
    <property type="match status" value="1"/>
</dbReference>
<dbReference type="Pfam" id="PF13263">
    <property type="entry name" value="PHP_C"/>
    <property type="match status" value="1"/>
</dbReference>
<dbReference type="InterPro" id="IPR052018">
    <property type="entry name" value="PHP_domain"/>
</dbReference>
<dbReference type="InterPro" id="IPR016195">
    <property type="entry name" value="Pol/histidinol_Pase-like"/>
</dbReference>
<evidence type="ECO:0000313" key="1">
    <source>
        <dbReference type="EMBL" id="HGQ77900.1"/>
    </source>
</evidence>
<keyword evidence="2" id="KW-0808">Transferase</keyword>
<protein>
    <submittedName>
        <fullName evidence="2">Phosphotransferase</fullName>
    </submittedName>
</protein>
<organism evidence="2">
    <name type="scientific">Fervidobacterium pennivorans</name>
    <dbReference type="NCBI Taxonomy" id="93466"/>
    <lineage>
        <taxon>Bacteria</taxon>
        <taxon>Thermotogati</taxon>
        <taxon>Thermotogota</taxon>
        <taxon>Thermotogae</taxon>
        <taxon>Thermotogales</taxon>
        <taxon>Fervidobacteriaceae</taxon>
        <taxon>Fervidobacterium</taxon>
    </lineage>
</organism>
<comment type="caution">
    <text evidence="2">The sequence shown here is derived from an EMBL/GenBank/DDBJ whole genome shotgun (WGS) entry which is preliminary data.</text>
</comment>
<sequence length="230" mass="26078">MYRADLHVHSCLSPCAELTMVPSVVCESEVEILSITDHNSARNVAAFVSLCSNKIIVPGIEIHSQEDVHILGYFADIEGALAVSETVEQMLPKFEYDPEKYGYELVLNEQEEFTESLDYYLGFPVNMTIEDILELIKKYNGLPVFAHVDRRFGVIQQLGMVPHNVKHVEVKKKELAFELRSKGFIVLTSSDAHTPDEVGSRKIYFEEQPKSAGDVIKLIQEGRFKTIWDL</sequence>
<dbReference type="GO" id="GO:0004534">
    <property type="term" value="F:5'-3' RNA exonuclease activity"/>
    <property type="evidence" value="ECO:0007669"/>
    <property type="project" value="TreeGrafter"/>
</dbReference>
<evidence type="ECO:0000313" key="2">
    <source>
        <dbReference type="EMBL" id="HGU42645.1"/>
    </source>
</evidence>